<dbReference type="PANTHER" id="PTHR30590:SF2">
    <property type="entry name" value="INNER MEMBRANE PROTEIN"/>
    <property type="match status" value="1"/>
</dbReference>
<accession>A0A931MKG2</accession>
<comment type="caution">
    <text evidence="3">The sequence shown here is derived from an EMBL/GenBank/DDBJ whole genome shotgun (WGS) entry which is preliminary data.</text>
</comment>
<dbReference type="PANTHER" id="PTHR30590">
    <property type="entry name" value="INNER MEMBRANE PROTEIN"/>
    <property type="match status" value="1"/>
</dbReference>
<dbReference type="Pfam" id="PF04235">
    <property type="entry name" value="DUF418"/>
    <property type="match status" value="1"/>
</dbReference>
<dbReference type="InterPro" id="IPR052529">
    <property type="entry name" value="Bact_Transport_Assoc"/>
</dbReference>
<feature type="transmembrane region" description="Helical" evidence="1">
    <location>
        <begin position="149"/>
        <end position="167"/>
    </location>
</feature>
<evidence type="ECO:0000256" key="1">
    <source>
        <dbReference type="SAM" id="Phobius"/>
    </source>
</evidence>
<organism evidence="3 4">
    <name type="scientific">Novosphingobium aureum</name>
    <dbReference type="NCBI Taxonomy" id="2792964"/>
    <lineage>
        <taxon>Bacteria</taxon>
        <taxon>Pseudomonadati</taxon>
        <taxon>Pseudomonadota</taxon>
        <taxon>Alphaproteobacteria</taxon>
        <taxon>Sphingomonadales</taxon>
        <taxon>Sphingomonadaceae</taxon>
        <taxon>Novosphingobium</taxon>
    </lineage>
</organism>
<keyword evidence="4" id="KW-1185">Reference proteome</keyword>
<feature type="transmembrane region" description="Helical" evidence="1">
    <location>
        <begin position="21"/>
        <end position="40"/>
    </location>
</feature>
<dbReference type="AlphaFoldDB" id="A0A931MKG2"/>
<protein>
    <submittedName>
        <fullName evidence="3">DUF418 domain-containing protein</fullName>
    </submittedName>
</protein>
<feature type="transmembrane region" description="Helical" evidence="1">
    <location>
        <begin position="292"/>
        <end position="312"/>
    </location>
</feature>
<feature type="transmembrane region" description="Helical" evidence="1">
    <location>
        <begin position="370"/>
        <end position="390"/>
    </location>
</feature>
<evidence type="ECO:0000313" key="4">
    <source>
        <dbReference type="Proteomes" id="UP000617634"/>
    </source>
</evidence>
<name>A0A931MKG2_9SPHN</name>
<dbReference type="EMBL" id="JADZGI010000001">
    <property type="protein sequence ID" value="MBH0112778.1"/>
    <property type="molecule type" value="Genomic_DNA"/>
</dbReference>
<feature type="transmembrane region" description="Helical" evidence="1">
    <location>
        <begin position="114"/>
        <end position="142"/>
    </location>
</feature>
<dbReference type="RefSeq" id="WP_197162536.1">
    <property type="nucleotide sequence ID" value="NZ_JADZGI010000001.1"/>
</dbReference>
<evidence type="ECO:0000259" key="2">
    <source>
        <dbReference type="Pfam" id="PF04235"/>
    </source>
</evidence>
<feature type="domain" description="DUF418" evidence="2">
    <location>
        <begin position="281"/>
        <end position="439"/>
    </location>
</feature>
<keyword evidence="1" id="KW-1133">Transmembrane helix</keyword>
<sequence length="463" mass="50759">MTAQDVRLNPVTGKSRIEVLDIMRGIAILGILYMNIPYMGSNFGEWMSDPRRMGWSDADAAVYSFIRVFWNGTQRGMFELLFGAGVMVLTAKAMQPDGPVAIADLYLRRNLWLFVFGLIDIFVIGWVGDILLIYGLAALFVFTFRKLSPGVLIACGLLYAAATMIGWPGGGGAVGYQARGEMIATAQELETKAASGKSLDKEDQKKLDAWQARVRMLDLDNPIEGKQVKIKKAAAEAAQGSPAALLAFNWATWSKIFGSFFDTVINVSEAACTMLLGMALWKLGVIQGARSLRFYLGLALACYATGCGLRIWELSEAYSFTMDPKLSYIPREPARLLVTLGHVGLFNAMVKLPATKALLAPFKAAGRMAFTIYIGTSVLTLWFVFAPWGLGLWDTMAWAQLALLATAINAGMLIFANVWLRYFACGPLEWAWRSLSYGKLQKFRHASAGQPQPPLPGLEPGRA</sequence>
<keyword evidence="1" id="KW-0472">Membrane</keyword>
<feature type="transmembrane region" description="Helical" evidence="1">
    <location>
        <begin position="396"/>
        <end position="420"/>
    </location>
</feature>
<keyword evidence="1" id="KW-0812">Transmembrane</keyword>
<dbReference type="InterPro" id="IPR007349">
    <property type="entry name" value="DUF418"/>
</dbReference>
<reference evidence="3" key="1">
    <citation type="submission" date="2020-11" db="EMBL/GenBank/DDBJ databases">
        <title>Novosphingobium aureum sp. nov., a marine bacterium isolated from sediment of a salt flat.</title>
        <authorList>
            <person name="Yoo Y."/>
            <person name="Kim J.-J."/>
        </authorList>
    </citation>
    <scope>NUCLEOTIDE SEQUENCE</scope>
    <source>
        <strain evidence="3">YJ-S2-02</strain>
    </source>
</reference>
<proteinExistence type="predicted"/>
<gene>
    <name evidence="3" type="ORF">I5E68_07420</name>
</gene>
<dbReference type="Proteomes" id="UP000617634">
    <property type="component" value="Unassembled WGS sequence"/>
</dbReference>
<evidence type="ECO:0000313" key="3">
    <source>
        <dbReference type="EMBL" id="MBH0112778.1"/>
    </source>
</evidence>